<dbReference type="Proteomes" id="UP000586093">
    <property type="component" value="Unassembled WGS sequence"/>
</dbReference>
<dbReference type="Gene3D" id="2.40.10.350">
    <property type="entry name" value="Rod shape-determining protein MreC, domain 2"/>
    <property type="match status" value="1"/>
</dbReference>
<dbReference type="RefSeq" id="WP_182663726.1">
    <property type="nucleotide sequence ID" value="NZ_JACIVI010000002.1"/>
</dbReference>
<dbReference type="PIRSF" id="PIRSF038471">
    <property type="entry name" value="MreC"/>
    <property type="match status" value="1"/>
</dbReference>
<dbReference type="InterPro" id="IPR042175">
    <property type="entry name" value="Cell/Rod_MreC_2"/>
</dbReference>
<dbReference type="GO" id="GO:0005886">
    <property type="term" value="C:plasma membrane"/>
    <property type="evidence" value="ECO:0007669"/>
    <property type="project" value="TreeGrafter"/>
</dbReference>
<evidence type="ECO:0000256" key="6">
    <source>
        <dbReference type="SAM" id="MobiDB-lite"/>
    </source>
</evidence>
<dbReference type="PANTHER" id="PTHR34138">
    <property type="entry name" value="CELL SHAPE-DETERMINING PROTEIN MREC"/>
    <property type="match status" value="1"/>
</dbReference>
<dbReference type="GO" id="GO:0008360">
    <property type="term" value="P:regulation of cell shape"/>
    <property type="evidence" value="ECO:0007669"/>
    <property type="project" value="UniProtKB-KW"/>
</dbReference>
<organism evidence="8 9">
    <name type="scientific">Aquariibacter albus</name>
    <dbReference type="NCBI Taxonomy" id="2759899"/>
    <lineage>
        <taxon>Bacteria</taxon>
        <taxon>Pseudomonadati</taxon>
        <taxon>Pseudomonadota</taxon>
        <taxon>Betaproteobacteria</taxon>
        <taxon>Burkholderiales</taxon>
        <taxon>Sphaerotilaceae</taxon>
        <taxon>Aquariibacter</taxon>
    </lineage>
</organism>
<accession>A0A839HRA1</accession>
<dbReference type="NCBIfam" id="TIGR00219">
    <property type="entry name" value="mreC"/>
    <property type="match status" value="1"/>
</dbReference>
<proteinExistence type="inferred from homology"/>
<feature type="domain" description="Rod shape-determining protein MreC beta-barrel core" evidence="7">
    <location>
        <begin position="132"/>
        <end position="282"/>
    </location>
</feature>
<comment type="similarity">
    <text evidence="1 5">Belongs to the MreC family.</text>
</comment>
<name>A0A839HRA1_9BURK</name>
<evidence type="ECO:0000256" key="3">
    <source>
        <dbReference type="ARBA" id="ARBA00022960"/>
    </source>
</evidence>
<feature type="region of interest" description="Disordered" evidence="6">
    <location>
        <begin position="287"/>
        <end position="321"/>
    </location>
</feature>
<protein>
    <recommendedName>
        <fullName evidence="2 5">Cell shape-determining protein MreC</fullName>
    </recommendedName>
    <alternativeName>
        <fullName evidence="4 5">Cell shape protein MreC</fullName>
    </alternativeName>
</protein>
<evidence type="ECO:0000256" key="5">
    <source>
        <dbReference type="PIRNR" id="PIRNR038471"/>
    </source>
</evidence>
<dbReference type="InterPro" id="IPR055342">
    <property type="entry name" value="MreC_beta-barrel_core"/>
</dbReference>
<evidence type="ECO:0000259" key="7">
    <source>
        <dbReference type="Pfam" id="PF04085"/>
    </source>
</evidence>
<reference evidence="8 9" key="1">
    <citation type="submission" date="2020-08" db="EMBL/GenBank/DDBJ databases">
        <title>Aquariorum lacteus gen. nov., sp. nov., a new member of the family Comamonadaceae, isolated from freshwater aquarium.</title>
        <authorList>
            <person name="Chun S.-J."/>
        </authorList>
    </citation>
    <scope>NUCLEOTIDE SEQUENCE [LARGE SCALE GENOMIC DNA]</scope>
    <source>
        <strain evidence="8 9">SJAQ100</strain>
    </source>
</reference>
<keyword evidence="3 5" id="KW-0133">Cell shape</keyword>
<sequence>MPLGTLDRSPPPFFKQGPSGLSQLLFFAALSFFLMVADTRFKVTGPLRDTLATVLHPFQSGLVVPVHLWEELAERLDGLDSAEARERQAQATLLRQAERQARMDELAEENAHLRRLLELREALSIHSVAAEVMYEATDPFSRKLMIDRGRLHGVQAASPVLDAEGVVGQVTRVLPLMSEVTLLTDRDAAIPVLNQRTKSRAAAFGDPSTATTGGGMELRFMPANADVQAGDLLQTSGIDGIYPAGLPVARIASVDRRAGSTFAKVTLAPVTQPDAVRHVLVIAPVRKPLPRPGSAEEAACPTAEDAPAASPPRAAASGASR</sequence>
<dbReference type="EMBL" id="JACIVI010000002">
    <property type="protein sequence ID" value="MBB1162128.1"/>
    <property type="molecule type" value="Genomic_DNA"/>
</dbReference>
<evidence type="ECO:0000256" key="1">
    <source>
        <dbReference type="ARBA" id="ARBA00009369"/>
    </source>
</evidence>
<dbReference type="Pfam" id="PF04085">
    <property type="entry name" value="MreC"/>
    <property type="match status" value="1"/>
</dbReference>
<dbReference type="Gene3D" id="2.40.10.340">
    <property type="entry name" value="Rod shape-determining protein MreC, domain 1"/>
    <property type="match status" value="1"/>
</dbReference>
<evidence type="ECO:0000313" key="8">
    <source>
        <dbReference type="EMBL" id="MBB1162128.1"/>
    </source>
</evidence>
<dbReference type="InterPro" id="IPR042177">
    <property type="entry name" value="Cell/Rod_1"/>
</dbReference>
<gene>
    <name evidence="8" type="primary">mreC</name>
    <name evidence="8" type="ORF">H4F90_09055</name>
</gene>
<dbReference type="AlphaFoldDB" id="A0A839HRA1"/>
<comment type="function">
    <text evidence="5">Involved in formation and maintenance of cell shape.</text>
</comment>
<dbReference type="InterPro" id="IPR007221">
    <property type="entry name" value="MreC"/>
</dbReference>
<evidence type="ECO:0000256" key="4">
    <source>
        <dbReference type="ARBA" id="ARBA00032089"/>
    </source>
</evidence>
<dbReference type="PANTHER" id="PTHR34138:SF1">
    <property type="entry name" value="CELL SHAPE-DETERMINING PROTEIN MREC"/>
    <property type="match status" value="1"/>
</dbReference>
<evidence type="ECO:0000256" key="2">
    <source>
        <dbReference type="ARBA" id="ARBA00013855"/>
    </source>
</evidence>
<feature type="compositionally biased region" description="Low complexity" evidence="6">
    <location>
        <begin position="295"/>
        <end position="321"/>
    </location>
</feature>
<comment type="caution">
    <text evidence="8">The sequence shown here is derived from an EMBL/GenBank/DDBJ whole genome shotgun (WGS) entry which is preliminary data.</text>
</comment>
<keyword evidence="9" id="KW-1185">Reference proteome</keyword>
<evidence type="ECO:0000313" key="9">
    <source>
        <dbReference type="Proteomes" id="UP000586093"/>
    </source>
</evidence>